<dbReference type="EMBL" id="KZ678138">
    <property type="protein sequence ID" value="PSN64396.1"/>
    <property type="molecule type" value="Genomic_DNA"/>
</dbReference>
<keyword evidence="3" id="KW-1185">Reference proteome</keyword>
<reference evidence="2 3" key="1">
    <citation type="journal article" date="2018" name="Front. Microbiol.">
        <title>Genome-Wide Analysis of Corynespora cassiicola Leaf Fall Disease Putative Effectors.</title>
        <authorList>
            <person name="Lopez D."/>
            <person name="Ribeiro S."/>
            <person name="Label P."/>
            <person name="Fumanal B."/>
            <person name="Venisse J.S."/>
            <person name="Kohler A."/>
            <person name="de Oliveira R.R."/>
            <person name="Labutti K."/>
            <person name="Lipzen A."/>
            <person name="Lail K."/>
            <person name="Bauer D."/>
            <person name="Ohm R.A."/>
            <person name="Barry K.W."/>
            <person name="Spatafora J."/>
            <person name="Grigoriev I.V."/>
            <person name="Martin F.M."/>
            <person name="Pujade-Renaud V."/>
        </authorList>
    </citation>
    <scope>NUCLEOTIDE SEQUENCE [LARGE SCALE GENOMIC DNA]</scope>
    <source>
        <strain evidence="2 3">Philippines</strain>
    </source>
</reference>
<proteinExistence type="predicted"/>
<dbReference type="Proteomes" id="UP000240883">
    <property type="component" value="Unassembled WGS sequence"/>
</dbReference>
<protein>
    <recommendedName>
        <fullName evidence="4">WW domain-containing protein</fullName>
    </recommendedName>
</protein>
<feature type="region of interest" description="Disordered" evidence="1">
    <location>
        <begin position="121"/>
        <end position="157"/>
    </location>
</feature>
<evidence type="ECO:0000313" key="2">
    <source>
        <dbReference type="EMBL" id="PSN64396.1"/>
    </source>
</evidence>
<dbReference type="STRING" id="1448308.A0A2T2NGK9"/>
<sequence>MTTPHPQSDHLEPPPSYETATASSGTSSPQRLSTDAHPSSRTPRNGIPNSHRRSMEDEHRPLPPGWIRTFDPIEQHQFFVDTRANPPRSIWVHPYDDDNFVASLPEGERERARRLRRSVTLEDVGAESSDDEAGTHHHANTADGVKKVAGDPAPRGLHKYTRALKDSLTHTTHSQRAEARARRAEQERAAYIAHLRAREALVRALQTGEPQLLGRDERGMEVYIVPPGVGTERVPRGALGWSPYVMGRGYGRPGMPYGRAGGVGYGGGLGVPVAAGLLGGVALGGLMF</sequence>
<evidence type="ECO:0008006" key="4">
    <source>
        <dbReference type="Google" id="ProtNLM"/>
    </source>
</evidence>
<evidence type="ECO:0000313" key="3">
    <source>
        <dbReference type="Proteomes" id="UP000240883"/>
    </source>
</evidence>
<name>A0A2T2NGK9_CORCC</name>
<accession>A0A2T2NGK9</accession>
<feature type="region of interest" description="Disordered" evidence="1">
    <location>
        <begin position="1"/>
        <end position="68"/>
    </location>
</feature>
<dbReference type="AlphaFoldDB" id="A0A2T2NGK9"/>
<organism evidence="2 3">
    <name type="scientific">Corynespora cassiicola Philippines</name>
    <dbReference type="NCBI Taxonomy" id="1448308"/>
    <lineage>
        <taxon>Eukaryota</taxon>
        <taxon>Fungi</taxon>
        <taxon>Dikarya</taxon>
        <taxon>Ascomycota</taxon>
        <taxon>Pezizomycotina</taxon>
        <taxon>Dothideomycetes</taxon>
        <taxon>Pleosporomycetidae</taxon>
        <taxon>Pleosporales</taxon>
        <taxon>Corynesporascaceae</taxon>
        <taxon>Corynespora</taxon>
    </lineage>
</organism>
<dbReference type="OrthoDB" id="2367685at2759"/>
<evidence type="ECO:0000256" key="1">
    <source>
        <dbReference type="SAM" id="MobiDB-lite"/>
    </source>
</evidence>
<feature type="compositionally biased region" description="Polar residues" evidence="1">
    <location>
        <begin position="18"/>
        <end position="43"/>
    </location>
</feature>
<dbReference type="Gene3D" id="2.20.70.10">
    <property type="match status" value="1"/>
</dbReference>
<gene>
    <name evidence="2" type="ORF">BS50DRAFT_72795</name>
</gene>